<dbReference type="GO" id="GO:0006109">
    <property type="term" value="P:regulation of carbohydrate metabolic process"/>
    <property type="evidence" value="ECO:0007669"/>
    <property type="project" value="InterPro"/>
</dbReference>
<dbReference type="EMBL" id="CATKSH010000015">
    <property type="protein sequence ID" value="CAI9121456.1"/>
    <property type="molecule type" value="Genomic_DNA"/>
</dbReference>
<dbReference type="InterPro" id="IPR011104">
    <property type="entry name" value="Hpr_kin/Pase_C"/>
</dbReference>
<feature type="domain" description="HPr kinase/phosphorylase C-terminal" evidence="2">
    <location>
        <begin position="3"/>
        <end position="75"/>
    </location>
</feature>
<dbReference type="SUPFAM" id="SSF53795">
    <property type="entry name" value="PEP carboxykinase-like"/>
    <property type="match status" value="1"/>
</dbReference>
<dbReference type="InterPro" id="IPR027417">
    <property type="entry name" value="P-loop_NTPase"/>
</dbReference>
<name>A0AA35UPV0_9PROT</name>
<organism evidence="3 4">
    <name type="scientific">Brytella acorum</name>
    <dbReference type="NCBI Taxonomy" id="2959299"/>
    <lineage>
        <taxon>Bacteria</taxon>
        <taxon>Pseudomonadati</taxon>
        <taxon>Pseudomonadota</taxon>
        <taxon>Alphaproteobacteria</taxon>
        <taxon>Acetobacterales</taxon>
        <taxon>Acetobacteraceae</taxon>
        <taxon>Brytella</taxon>
    </lineage>
</organism>
<dbReference type="Pfam" id="PF07475">
    <property type="entry name" value="Hpr_kinase_C"/>
    <property type="match status" value="1"/>
</dbReference>
<dbReference type="GO" id="GO:0005524">
    <property type="term" value="F:ATP binding"/>
    <property type="evidence" value="ECO:0007669"/>
    <property type="project" value="InterPro"/>
</dbReference>
<dbReference type="GO" id="GO:0000155">
    <property type="term" value="F:phosphorelay sensor kinase activity"/>
    <property type="evidence" value="ECO:0007669"/>
    <property type="project" value="InterPro"/>
</dbReference>
<comment type="caution">
    <text evidence="3">The sequence shown here is derived from an EMBL/GenBank/DDBJ whole genome shotgun (WGS) entry which is preliminary data.</text>
</comment>
<dbReference type="Gene3D" id="3.40.50.300">
    <property type="entry name" value="P-loop containing nucleotide triphosphate hydrolases"/>
    <property type="match status" value="1"/>
</dbReference>
<evidence type="ECO:0000313" key="4">
    <source>
        <dbReference type="Proteomes" id="UP001176960"/>
    </source>
</evidence>
<keyword evidence="4" id="KW-1185">Reference proteome</keyword>
<keyword evidence="3" id="KW-0808">Transferase</keyword>
<dbReference type="CDD" id="cd01918">
    <property type="entry name" value="HprK_C"/>
    <property type="match status" value="1"/>
</dbReference>
<dbReference type="Proteomes" id="UP001176960">
    <property type="component" value="Unassembled WGS sequence"/>
</dbReference>
<evidence type="ECO:0000259" key="2">
    <source>
        <dbReference type="Pfam" id="PF07475"/>
    </source>
</evidence>
<protein>
    <submittedName>
        <fullName evidence="3">HPr kinase/phosphatase C-terminal domain-containing protein</fullName>
    </submittedName>
</protein>
<proteinExistence type="predicted"/>
<dbReference type="AlphaFoldDB" id="A0AA35UPV0"/>
<feature type="region of interest" description="Disordered" evidence="1">
    <location>
        <begin position="145"/>
        <end position="164"/>
    </location>
</feature>
<sequence>MIERRTIHASCAALGEEAVILTGAPGSGKSDLLLRLIDAGFDLVADDRIILENGLASVPDSIAGLMEIRGVGIVRLPHRASPVRVRLHVALSSSPDSTRLPTEQRHPESGVVSINLDPRHAGAVAIIRTTLRCLSNCEASCGHELLTGANGDNSASTPFPPVTE</sequence>
<evidence type="ECO:0000256" key="1">
    <source>
        <dbReference type="SAM" id="MobiDB-lite"/>
    </source>
</evidence>
<evidence type="ECO:0000313" key="3">
    <source>
        <dbReference type="EMBL" id="CAI9121456.1"/>
    </source>
</evidence>
<dbReference type="RefSeq" id="WP_289842068.1">
    <property type="nucleotide sequence ID" value="NZ_CATKSH010000015.1"/>
</dbReference>
<keyword evidence="3" id="KW-0418">Kinase</keyword>
<accession>A0AA35UPV0</accession>
<reference evidence="3" key="1">
    <citation type="submission" date="2023-03" db="EMBL/GenBank/DDBJ databases">
        <authorList>
            <person name="Cleenwerck I."/>
        </authorList>
    </citation>
    <scope>NUCLEOTIDE SEQUENCE</scope>
    <source>
        <strain evidence="3">LMG 32879</strain>
    </source>
</reference>
<gene>
    <name evidence="3" type="ORF">LMG32879_002303</name>
</gene>